<dbReference type="PANTHER" id="PTHR11802">
    <property type="entry name" value="SERINE PROTEASE FAMILY S10 SERINE CARBOXYPEPTIDASE"/>
    <property type="match status" value="1"/>
</dbReference>
<dbReference type="SUPFAM" id="SSF53474">
    <property type="entry name" value="alpha/beta-Hydrolases"/>
    <property type="match status" value="4"/>
</dbReference>
<gene>
    <name evidence="3" type="primary">A01g510890.1_BraROA</name>
    <name evidence="3" type="ORF">IGI04_003799</name>
</gene>
<dbReference type="InterPro" id="IPR029058">
    <property type="entry name" value="AB_hydrolase_fold"/>
</dbReference>
<evidence type="ECO:0000256" key="2">
    <source>
        <dbReference type="SAM" id="SignalP"/>
    </source>
</evidence>
<dbReference type="PANTHER" id="PTHR11802:SF316">
    <property type="entry name" value="SERINE CARBOXYPEPTIDASE-LIKE 14-RELATED"/>
    <property type="match status" value="1"/>
</dbReference>
<sequence>MGSWILKSLLLQLLFVLIQHHADASSIIRYLPGFEGPLPFELETGYIGVSEAEEDQLFYYFIKSENNPKTDPLLVWLTGGPGCSSFSGLVYENGPLAFKVETYNGSVPSLVSTTYSWTKVANIIYLDQPVGAGFSYSRNPYADIPSDTGSVKRVDEFVRKWLAKHPEYSSNSFYVTGNSYSGKVIPAIVQEMSKGNCLCCKPQINLQGYVLGNPVTDFDLDNNTRVPFAHGMALISDELYESMKISCGEKYVNVDPLNTECLKLIEEFKQSVSRIYDELVLDTNCDTTSPDCYTYRYLLSEYWANNESVRRALGVVKDLKGTTEKWERCNYNVQCKQDIKSSIPHHLSNSIAGYRSLIFSGDHDMSIPFVSTRAWIKSLNYSVIDKWRPWMILDKVAGYTTTYANKMTFATVKGGGHTLEYKPEYFVITLKNSRKRMGSWILKSLLLKLLVVLIQNHADGGSIVRYLPGFEGPLPFELETGYIGVGEGEEDQLFYYFIKSERNPEEDPLLVWLAGGPGCSSFSGLVYENGPLAFKVETYNGSVPSLVSTTYSWTKVANIIYLDQPVGAGFSYTRNHLADTPSDTEAAKRVNEFLRKWLAKHPEYFSNPLYVAGNSYSGIVIPAIVQEISNVNHLITGNDICCEPQINLKGYLLGNPLTDSVVDGNARIPFAHGKALISDELYDSMKRSCGGNYFNVFPLNTECLKLVEEFKQSVFRIYEELILASNCDPISPDCYTYRYSLSEYWANNESVRKALKVVKGTTGKWKRCDYNMRCPHDIISSIPYHLNNSIKGYRSLIFSGDHDMTIPYVATQAWIRSLNYSVTEKWRPWMILDKVAGYTKTYANKMTFATVKGGGHTLEYKPEENSIMFKRWISETQKKKKIQMEIKLLLLLVLELLPLAFIKHACSRSTVRYLPGFQGPLPFELETGYIGVGEAEEDQLFYYFIKSERNPEEDPLLIWLSGGPGCSSLSGLLFENGPLSFNIESDNGDIPSLVSTTYSWTKVANIIYLDQPAGTGFSYSRNPLADIPSDIRSAKLVNEFVHNWLAKHPEYYSNPFYVTGNSYSGIVVPAIVQEISNENGVCCKPLVNLQGYVLGNPVTDFDNNDNWRIPFAHGMALISDENYQLLRRSCRGNYIIVDPLNTDCLKSVKEFENCVSGLDVTYILGLKYVNASDPYVSNPSEHRMSVQSNCWANDESVRRALHVEKGSIGEWLRCYREIPYKFDIRSSVPYHKNNSIQGYRSLIFSGDHDMYVPFLATQDWIRSLNYSIIDDWRPWMIHNQVAGYTRTYANNMTFATGGGHTMVYKPEECSVMLERWINGQPLEKAIVLEIQRAKGLFCFFELESLNKLFFSWHELSGETVVYVPFLSTQDWIRSLNYSIIDGWRPWMIHTTNSLDTQGVRTYKMTFATVKASLTWMVYKPEECSVMFERWINGQPL</sequence>
<dbReference type="Proteomes" id="UP000823674">
    <property type="component" value="Chromosome A01"/>
</dbReference>
<dbReference type="Pfam" id="PF00450">
    <property type="entry name" value="Peptidase_S10"/>
    <property type="match status" value="4"/>
</dbReference>
<dbReference type="InterPro" id="IPR001563">
    <property type="entry name" value="Peptidase_S10"/>
</dbReference>
<dbReference type="EMBL" id="JADBGQ010000001">
    <property type="protein sequence ID" value="KAG5416232.1"/>
    <property type="molecule type" value="Genomic_DNA"/>
</dbReference>
<proteinExistence type="inferred from homology"/>
<evidence type="ECO:0000313" key="4">
    <source>
        <dbReference type="Proteomes" id="UP000823674"/>
    </source>
</evidence>
<feature type="chain" id="PRO_5046851227" evidence="2">
    <location>
        <begin position="25"/>
        <end position="1436"/>
    </location>
</feature>
<comment type="caution">
    <text evidence="3">The sequence shown here is derived from an EMBL/GenBank/DDBJ whole genome shotgun (WGS) entry which is preliminary data.</text>
</comment>
<evidence type="ECO:0000256" key="1">
    <source>
        <dbReference type="ARBA" id="ARBA00009431"/>
    </source>
</evidence>
<protein>
    <submittedName>
        <fullName evidence="3">Uncharacterized protein</fullName>
    </submittedName>
</protein>
<name>A0ABQ7NZF7_BRACM</name>
<keyword evidence="2" id="KW-0732">Signal</keyword>
<dbReference type="Gene3D" id="3.40.50.12670">
    <property type="match status" value="1"/>
</dbReference>
<dbReference type="PRINTS" id="PR00724">
    <property type="entry name" value="CRBOXYPTASEC"/>
</dbReference>
<evidence type="ECO:0000313" key="3">
    <source>
        <dbReference type="EMBL" id="KAG5416232.1"/>
    </source>
</evidence>
<feature type="signal peptide" evidence="2">
    <location>
        <begin position="1"/>
        <end position="24"/>
    </location>
</feature>
<reference evidence="3 4" key="1">
    <citation type="submission" date="2021-03" db="EMBL/GenBank/DDBJ databases">
        <authorList>
            <person name="King G.J."/>
            <person name="Bancroft I."/>
            <person name="Baten A."/>
            <person name="Bloomfield J."/>
            <person name="Borpatragohain P."/>
            <person name="He Z."/>
            <person name="Irish N."/>
            <person name="Irwin J."/>
            <person name="Liu K."/>
            <person name="Mauleon R.P."/>
            <person name="Moore J."/>
            <person name="Morris R."/>
            <person name="Ostergaard L."/>
            <person name="Wang B."/>
            <person name="Wells R."/>
        </authorList>
    </citation>
    <scope>NUCLEOTIDE SEQUENCE [LARGE SCALE GENOMIC DNA]</scope>
    <source>
        <strain evidence="3">R-o-18</strain>
        <tissue evidence="3">Leaf</tissue>
    </source>
</reference>
<keyword evidence="4" id="KW-1185">Reference proteome</keyword>
<accession>A0ABQ7NZF7</accession>
<dbReference type="Gene3D" id="3.40.50.1820">
    <property type="entry name" value="alpha/beta hydrolase"/>
    <property type="match status" value="3"/>
</dbReference>
<organism evidence="3 4">
    <name type="scientific">Brassica rapa subsp. trilocularis</name>
    <dbReference type="NCBI Taxonomy" id="1813537"/>
    <lineage>
        <taxon>Eukaryota</taxon>
        <taxon>Viridiplantae</taxon>
        <taxon>Streptophyta</taxon>
        <taxon>Embryophyta</taxon>
        <taxon>Tracheophyta</taxon>
        <taxon>Spermatophyta</taxon>
        <taxon>Magnoliopsida</taxon>
        <taxon>eudicotyledons</taxon>
        <taxon>Gunneridae</taxon>
        <taxon>Pentapetalae</taxon>
        <taxon>rosids</taxon>
        <taxon>malvids</taxon>
        <taxon>Brassicales</taxon>
        <taxon>Brassicaceae</taxon>
        <taxon>Brassiceae</taxon>
        <taxon>Brassica</taxon>
    </lineage>
</organism>
<comment type="similarity">
    <text evidence="1">Belongs to the peptidase S10 family.</text>
</comment>